<dbReference type="RefSeq" id="XP_005091056.3">
    <property type="nucleotide sequence ID" value="XM_005090999.3"/>
</dbReference>
<feature type="transmembrane region" description="Helical" evidence="5">
    <location>
        <begin position="136"/>
        <end position="155"/>
    </location>
</feature>
<protein>
    <submittedName>
        <fullName evidence="8">Short-wave-sensitive opsin 1</fullName>
    </submittedName>
</protein>
<gene>
    <name evidence="8" type="primary">LOC101862769</name>
</gene>
<dbReference type="PANTHER" id="PTHR46641">
    <property type="entry name" value="FMRFAMIDE RECEPTOR-RELATED"/>
    <property type="match status" value="1"/>
</dbReference>
<dbReference type="InterPro" id="IPR052954">
    <property type="entry name" value="GPCR-Ligand_Int"/>
</dbReference>
<keyword evidence="4 5" id="KW-0472">Membrane</keyword>
<dbReference type="GeneID" id="101862769"/>
<evidence type="ECO:0000256" key="4">
    <source>
        <dbReference type="ARBA" id="ARBA00023136"/>
    </source>
</evidence>
<evidence type="ECO:0000313" key="8">
    <source>
        <dbReference type="RefSeq" id="XP_005091056.3"/>
    </source>
</evidence>
<dbReference type="Pfam" id="PF10324">
    <property type="entry name" value="7TM_GPCR_Srw"/>
    <property type="match status" value="1"/>
</dbReference>
<feature type="transmembrane region" description="Helical" evidence="5">
    <location>
        <begin position="242"/>
        <end position="266"/>
    </location>
</feature>
<feature type="transmembrane region" description="Helical" evidence="5">
    <location>
        <begin position="278"/>
        <end position="300"/>
    </location>
</feature>
<proteinExistence type="predicted"/>
<dbReference type="PANTHER" id="PTHR46641:SF2">
    <property type="entry name" value="FMRFAMIDE RECEPTOR"/>
    <property type="match status" value="1"/>
</dbReference>
<feature type="transmembrane region" description="Helical" evidence="5">
    <location>
        <begin position="104"/>
        <end position="124"/>
    </location>
</feature>
<evidence type="ECO:0000313" key="7">
    <source>
        <dbReference type="Proteomes" id="UP000694888"/>
    </source>
</evidence>
<evidence type="ECO:0000256" key="5">
    <source>
        <dbReference type="SAM" id="Phobius"/>
    </source>
</evidence>
<evidence type="ECO:0000256" key="2">
    <source>
        <dbReference type="ARBA" id="ARBA00022692"/>
    </source>
</evidence>
<dbReference type="Gene3D" id="1.20.1070.10">
    <property type="entry name" value="Rhodopsin 7-helix transmembrane proteins"/>
    <property type="match status" value="1"/>
</dbReference>
<organism evidence="7 8">
    <name type="scientific">Aplysia californica</name>
    <name type="common">California sea hare</name>
    <dbReference type="NCBI Taxonomy" id="6500"/>
    <lineage>
        <taxon>Eukaryota</taxon>
        <taxon>Metazoa</taxon>
        <taxon>Spiralia</taxon>
        <taxon>Lophotrochozoa</taxon>
        <taxon>Mollusca</taxon>
        <taxon>Gastropoda</taxon>
        <taxon>Heterobranchia</taxon>
        <taxon>Euthyneura</taxon>
        <taxon>Tectipleura</taxon>
        <taxon>Aplysiida</taxon>
        <taxon>Aplysioidea</taxon>
        <taxon>Aplysiidae</taxon>
        <taxon>Aplysia</taxon>
    </lineage>
</organism>
<dbReference type="Proteomes" id="UP000694888">
    <property type="component" value="Unplaced"/>
</dbReference>
<dbReference type="InterPro" id="IPR000276">
    <property type="entry name" value="GPCR_Rhodpsn"/>
</dbReference>
<evidence type="ECO:0000259" key="6">
    <source>
        <dbReference type="PROSITE" id="PS50262"/>
    </source>
</evidence>
<accession>A0ABM0JDA1</accession>
<evidence type="ECO:0000256" key="3">
    <source>
        <dbReference type="ARBA" id="ARBA00022989"/>
    </source>
</evidence>
<feature type="transmembrane region" description="Helical" evidence="5">
    <location>
        <begin position="52"/>
        <end position="71"/>
    </location>
</feature>
<keyword evidence="2 5" id="KW-0812">Transmembrane</keyword>
<dbReference type="InterPro" id="IPR017452">
    <property type="entry name" value="GPCR_Rhodpsn_7TM"/>
</dbReference>
<sequence length="345" mass="39031">MKLIDDNTAQFWFVVLKCGFYEAFSAFGIVTNIISLVVFYRMGFRETVNVSLFGLTLSDLGSLLVLFWMGICYNPLFTYSDVEFDTLSIVYLSGGWPKLYLTRVTSWITAFVAFERCLCVAMPLKVKQAITPRIAFAVNLSLAIMVGASLPPVYATTGLDWTWFPARNKTLLGLSFTEDRLEVYDVVVGFNLFFTLGSFLIVIVCTFVLVAQLKWKTKWRQSATKAQNTNTSSRDQKISTMVTLLSALFVVCLLPSTAVFLAMILAPEFNKGKGYHNMFTIVWAVCHLFEAANSSLNIFVYTHMSSKFRRCLYAMFRTRLSVDETLTQSMAVFRSEYQANSSVQE</sequence>
<reference evidence="8" key="1">
    <citation type="submission" date="2025-08" db="UniProtKB">
        <authorList>
            <consortium name="RefSeq"/>
        </authorList>
    </citation>
    <scope>IDENTIFICATION</scope>
</reference>
<feature type="domain" description="G-protein coupled receptors family 1 profile" evidence="6">
    <location>
        <begin position="31"/>
        <end position="301"/>
    </location>
</feature>
<feature type="transmembrane region" description="Helical" evidence="5">
    <location>
        <begin position="186"/>
        <end position="211"/>
    </location>
</feature>
<dbReference type="SUPFAM" id="SSF81321">
    <property type="entry name" value="Family A G protein-coupled receptor-like"/>
    <property type="match status" value="1"/>
</dbReference>
<feature type="transmembrane region" description="Helical" evidence="5">
    <location>
        <begin position="20"/>
        <end position="40"/>
    </location>
</feature>
<comment type="subcellular location">
    <subcellularLocation>
        <location evidence="1">Membrane</location>
    </subcellularLocation>
</comment>
<dbReference type="InterPro" id="IPR019427">
    <property type="entry name" value="7TM_GPCR_serpentine_rcpt_Srw"/>
</dbReference>
<keyword evidence="7" id="KW-1185">Reference proteome</keyword>
<dbReference type="PRINTS" id="PR00237">
    <property type="entry name" value="GPCRRHODOPSN"/>
</dbReference>
<dbReference type="PROSITE" id="PS50262">
    <property type="entry name" value="G_PROTEIN_RECEP_F1_2"/>
    <property type="match status" value="1"/>
</dbReference>
<name>A0ABM0JDA1_APLCA</name>
<keyword evidence="3 5" id="KW-1133">Transmembrane helix</keyword>
<evidence type="ECO:0000256" key="1">
    <source>
        <dbReference type="ARBA" id="ARBA00004370"/>
    </source>
</evidence>